<reference evidence="2" key="1">
    <citation type="submission" date="2023-03" db="EMBL/GenBank/DDBJ databases">
        <title>Massive genome expansion in bonnet fungi (Mycena s.s.) driven by repeated elements and novel gene families across ecological guilds.</title>
        <authorList>
            <consortium name="Lawrence Berkeley National Laboratory"/>
            <person name="Harder C.B."/>
            <person name="Miyauchi S."/>
            <person name="Viragh M."/>
            <person name="Kuo A."/>
            <person name="Thoen E."/>
            <person name="Andreopoulos B."/>
            <person name="Lu D."/>
            <person name="Skrede I."/>
            <person name="Drula E."/>
            <person name="Henrissat B."/>
            <person name="Morin E."/>
            <person name="Kohler A."/>
            <person name="Barry K."/>
            <person name="LaButti K."/>
            <person name="Morin E."/>
            <person name="Salamov A."/>
            <person name="Lipzen A."/>
            <person name="Mereny Z."/>
            <person name="Hegedus B."/>
            <person name="Baldrian P."/>
            <person name="Stursova M."/>
            <person name="Weitz H."/>
            <person name="Taylor A."/>
            <person name="Grigoriev I.V."/>
            <person name="Nagy L.G."/>
            <person name="Martin F."/>
            <person name="Kauserud H."/>
        </authorList>
    </citation>
    <scope>NUCLEOTIDE SEQUENCE</scope>
    <source>
        <strain evidence="2">CBHHK200</strain>
    </source>
</reference>
<comment type="caution">
    <text evidence="2">The sequence shown here is derived from an EMBL/GenBank/DDBJ whole genome shotgun (WGS) entry which is preliminary data.</text>
</comment>
<keyword evidence="3" id="KW-1185">Reference proteome</keyword>
<dbReference type="Proteomes" id="UP001218188">
    <property type="component" value="Unassembled WGS sequence"/>
</dbReference>
<feature type="compositionally biased region" description="Polar residues" evidence="1">
    <location>
        <begin position="211"/>
        <end position="223"/>
    </location>
</feature>
<proteinExistence type="predicted"/>
<organism evidence="2 3">
    <name type="scientific">Mycena alexandri</name>
    <dbReference type="NCBI Taxonomy" id="1745969"/>
    <lineage>
        <taxon>Eukaryota</taxon>
        <taxon>Fungi</taxon>
        <taxon>Dikarya</taxon>
        <taxon>Basidiomycota</taxon>
        <taxon>Agaricomycotina</taxon>
        <taxon>Agaricomycetes</taxon>
        <taxon>Agaricomycetidae</taxon>
        <taxon>Agaricales</taxon>
        <taxon>Marasmiineae</taxon>
        <taxon>Mycenaceae</taxon>
        <taxon>Mycena</taxon>
    </lineage>
</organism>
<dbReference type="EMBL" id="JARJCM010000017">
    <property type="protein sequence ID" value="KAJ7041412.1"/>
    <property type="molecule type" value="Genomic_DNA"/>
</dbReference>
<name>A0AAD6TCG9_9AGAR</name>
<feature type="compositionally biased region" description="Polar residues" evidence="1">
    <location>
        <begin position="169"/>
        <end position="182"/>
    </location>
</feature>
<evidence type="ECO:0000313" key="3">
    <source>
        <dbReference type="Proteomes" id="UP001218188"/>
    </source>
</evidence>
<protein>
    <submittedName>
        <fullName evidence="2">Uncharacterized protein</fullName>
    </submittedName>
</protein>
<feature type="region of interest" description="Disordered" evidence="1">
    <location>
        <begin position="96"/>
        <end position="138"/>
    </location>
</feature>
<feature type="region of interest" description="Disordered" evidence="1">
    <location>
        <begin position="412"/>
        <end position="434"/>
    </location>
</feature>
<feature type="compositionally biased region" description="Low complexity" evidence="1">
    <location>
        <begin position="745"/>
        <end position="763"/>
    </location>
</feature>
<accession>A0AAD6TCG9</accession>
<evidence type="ECO:0000313" key="2">
    <source>
        <dbReference type="EMBL" id="KAJ7041412.1"/>
    </source>
</evidence>
<dbReference type="AlphaFoldDB" id="A0AAD6TCG9"/>
<feature type="region of interest" description="Disordered" evidence="1">
    <location>
        <begin position="745"/>
        <end position="777"/>
    </location>
</feature>
<gene>
    <name evidence="2" type="ORF">C8F04DRAFT_1177250</name>
</gene>
<feature type="compositionally biased region" description="Acidic residues" evidence="1">
    <location>
        <begin position="197"/>
        <end position="206"/>
    </location>
</feature>
<evidence type="ECO:0000256" key="1">
    <source>
        <dbReference type="SAM" id="MobiDB-lite"/>
    </source>
</evidence>
<sequence>MYLAIHIQLTVQCSASTHLNEHFLDLYKHLKRSSDGALIQMFDDAKLIVFVGAHSTLTFDLGFQNPDWANSSTSDKCLDAVGVVGSRYVSKAVTTMSDPPTIRDTPDPAIPVQPKTTISNLIPPNKLGEEESAKTEVPEAVGNVTIHRGSRRRVKPIPPDVLILHGANAKQSQQPTPRNTPSPHRPRPQLVIHTDDSILDSDEPDPDCNSPEVTTGPGASSNACGKRGEVLKDTPPPLRGRKVPNISPVDTSDCAPSVAGKPKKRAGGKDKDKAARFIRLGDSARDVGTLDGLAGILSDAVATIRAYSSAAPTTECLAMLDAICDRLRVHHELLGAGDDETSFSTIVTRLVVDAVKTLTKQVESQHKAIQSLAKSVESLKNTPLHSLAATPSTSTPLPSTGAPNYAKVVASTTRASPRPKPRQPPFTKESEVRFDGAPPPIFSRPLFKDIVAELNAYLVPLGLPEILFVQRQVGEAAGLFISPALGKEGVGILTRRWSEWAPGVLPGGRIIPVVVHCFLQVDAIPFAAVGSEEEVCKEFEERNPDLGKVKGWRWVNPPPSEGRISALRGLGRKPPEVRPVSYLERKKKIVHVSYSSLTRGKFDPGVITLKSWTTWSFALQIHHHRKKIHDFPVISGVRKYPEDPTEIFALPAICGRFPGTAGGSLPPVPAGKSAGACSWNPAGFQPITSFRTSHQPHGRVGWTLHEGTLAVLHSLTRHITTSTAQTPALHTTATPTTYAAAAATRHPAPARTTPEPNTTNLSPLPVPPPLQSESRGKGPRVVFRFDREKKLPQPTRASVHTIHTAVTNIFDEIFKDDRHVSLLKAVEWSRNGNLFLYPDTDSCTPAFLAAQDVRIWPVIRPLLGLAETHKRPLFQIDGQRHSVVFHGVPMPPDPTASFTLSAVRAWALPGSAKGSLVDFALLCRLEDLPKKSSVAMRVSLSEEEDALQLITKGGAMFGSPCRVTWYTSRSRTNTDSNKATG</sequence>
<feature type="compositionally biased region" description="Basic and acidic residues" evidence="1">
    <location>
        <begin position="127"/>
        <end position="137"/>
    </location>
</feature>
<feature type="region of interest" description="Disordered" evidence="1">
    <location>
        <begin position="165"/>
        <end position="272"/>
    </location>
</feature>